<keyword evidence="5" id="KW-0001">2Fe-2S</keyword>
<dbReference type="InterPro" id="IPR015424">
    <property type="entry name" value="PyrdxlP-dep_Trfase"/>
</dbReference>
<evidence type="ECO:0000259" key="11">
    <source>
        <dbReference type="Pfam" id="PF00266"/>
    </source>
</evidence>
<dbReference type="GO" id="GO:0031071">
    <property type="term" value="F:cysteine desulfurase activity"/>
    <property type="evidence" value="ECO:0007669"/>
    <property type="project" value="UniProtKB-EC"/>
</dbReference>
<sequence length="384" mass="41476">MSKPIYLDYNSTTPCDPRVVEAMLPYFSGEFGNPASRDHLYGWKAKDAVDEAREQVAALVGAHSEEIIFTSGATEAINMALKGLAVAAPIGKNHIITCHTEHNAVLDTCAYLEKKGLAVSYLGVDKEGNISLEELEGSIRPETLCISLMWANNETGVIHPIEKIGHLAQKHHVAFFCDATQAVGKIPVNAQEAGITLMAFSAHKMYGPKGIGALYLNKKSHLSKISPLLNGGSHEHGLRSGTLNVPGIVGFGQAARVCAQEMTMEHINLVNWRDKLEVALMDAIPETKVNGSANRLSHVSNIRFPQINAENLLLSLSQHLALSRGSACTSNVQRPSHVLKAMGLGDAEAFGSIRISLGRFTKEVEMELVIEKLTAGILSFSPTH</sequence>
<evidence type="ECO:0000256" key="3">
    <source>
        <dbReference type="ARBA" id="ARBA00012239"/>
    </source>
</evidence>
<dbReference type="Proteomes" id="UP001319104">
    <property type="component" value="Unassembled WGS sequence"/>
</dbReference>
<reference evidence="12 13" key="1">
    <citation type="submission" date="2021-05" db="EMBL/GenBank/DDBJ databases">
        <authorList>
            <person name="Zhang Z.D."/>
            <person name="Osman G."/>
        </authorList>
    </citation>
    <scope>NUCLEOTIDE SEQUENCE [LARGE SCALE GENOMIC DNA]</scope>
    <source>
        <strain evidence="12 13">KCTC 32217</strain>
    </source>
</reference>
<evidence type="ECO:0000256" key="4">
    <source>
        <dbReference type="ARBA" id="ARBA00022679"/>
    </source>
</evidence>
<evidence type="ECO:0000256" key="10">
    <source>
        <dbReference type="ARBA" id="ARBA00050776"/>
    </source>
</evidence>
<keyword evidence="6" id="KW-0479">Metal-binding</keyword>
<keyword evidence="8" id="KW-0408">Iron</keyword>
<evidence type="ECO:0000256" key="5">
    <source>
        <dbReference type="ARBA" id="ARBA00022714"/>
    </source>
</evidence>
<keyword evidence="4" id="KW-0808">Transferase</keyword>
<dbReference type="InterPro" id="IPR016454">
    <property type="entry name" value="Cysteine_dSase"/>
</dbReference>
<dbReference type="SUPFAM" id="SSF53383">
    <property type="entry name" value="PLP-dependent transferases"/>
    <property type="match status" value="1"/>
</dbReference>
<evidence type="ECO:0000256" key="1">
    <source>
        <dbReference type="ARBA" id="ARBA00001933"/>
    </source>
</evidence>
<dbReference type="PANTHER" id="PTHR11601">
    <property type="entry name" value="CYSTEINE DESULFURYLASE FAMILY MEMBER"/>
    <property type="match status" value="1"/>
</dbReference>
<dbReference type="InterPro" id="IPR015421">
    <property type="entry name" value="PyrdxlP-dep_Trfase_major"/>
</dbReference>
<dbReference type="EC" id="2.8.1.7" evidence="3"/>
<gene>
    <name evidence="12" type="ORF">KI659_10810</name>
</gene>
<dbReference type="GO" id="GO:0046872">
    <property type="term" value="F:metal ion binding"/>
    <property type="evidence" value="ECO:0007669"/>
    <property type="project" value="UniProtKB-KW"/>
</dbReference>
<accession>A0AAP2CGZ7</accession>
<dbReference type="FunFam" id="3.40.640.10:FF:000003">
    <property type="entry name" value="Cysteine desulfurase IscS"/>
    <property type="match status" value="1"/>
</dbReference>
<feature type="domain" description="Aminotransferase class V" evidence="11">
    <location>
        <begin position="5"/>
        <end position="367"/>
    </location>
</feature>
<proteinExistence type="inferred from homology"/>
<evidence type="ECO:0000313" key="13">
    <source>
        <dbReference type="Proteomes" id="UP001319104"/>
    </source>
</evidence>
<keyword evidence="7" id="KW-0663">Pyridoxal phosphate</keyword>
<dbReference type="AlphaFoldDB" id="A0AAP2CGZ7"/>
<dbReference type="EMBL" id="JAHCMY010000005">
    <property type="protein sequence ID" value="MBS9524506.1"/>
    <property type="molecule type" value="Genomic_DNA"/>
</dbReference>
<evidence type="ECO:0000256" key="2">
    <source>
        <dbReference type="ARBA" id="ARBA00006490"/>
    </source>
</evidence>
<dbReference type="InterPro" id="IPR015422">
    <property type="entry name" value="PyrdxlP-dep_Trfase_small"/>
</dbReference>
<comment type="caution">
    <text evidence="12">The sequence shown here is derived from an EMBL/GenBank/DDBJ whole genome shotgun (WGS) entry which is preliminary data.</text>
</comment>
<evidence type="ECO:0000256" key="6">
    <source>
        <dbReference type="ARBA" id="ARBA00022723"/>
    </source>
</evidence>
<protein>
    <recommendedName>
        <fullName evidence="3">cysteine desulfurase</fullName>
        <ecNumber evidence="3">2.8.1.7</ecNumber>
    </recommendedName>
</protein>
<evidence type="ECO:0000256" key="8">
    <source>
        <dbReference type="ARBA" id="ARBA00023004"/>
    </source>
</evidence>
<keyword evidence="13" id="KW-1185">Reference proteome</keyword>
<dbReference type="Pfam" id="PF00266">
    <property type="entry name" value="Aminotran_5"/>
    <property type="match status" value="1"/>
</dbReference>
<evidence type="ECO:0000256" key="9">
    <source>
        <dbReference type="ARBA" id="ARBA00023014"/>
    </source>
</evidence>
<dbReference type="Gene3D" id="3.40.640.10">
    <property type="entry name" value="Type I PLP-dependent aspartate aminotransferase-like (Major domain)"/>
    <property type="match status" value="1"/>
</dbReference>
<dbReference type="PANTHER" id="PTHR11601:SF34">
    <property type="entry name" value="CYSTEINE DESULFURASE"/>
    <property type="match status" value="1"/>
</dbReference>
<comment type="cofactor">
    <cofactor evidence="1">
        <name>pyridoxal 5'-phosphate</name>
        <dbReference type="ChEBI" id="CHEBI:597326"/>
    </cofactor>
</comment>
<name>A0AAP2CGZ7_9BACT</name>
<dbReference type="PIRSF" id="PIRSF005572">
    <property type="entry name" value="NifS"/>
    <property type="match status" value="1"/>
</dbReference>
<dbReference type="GO" id="GO:0051537">
    <property type="term" value="F:2 iron, 2 sulfur cluster binding"/>
    <property type="evidence" value="ECO:0007669"/>
    <property type="project" value="UniProtKB-KW"/>
</dbReference>
<evidence type="ECO:0000313" key="12">
    <source>
        <dbReference type="EMBL" id="MBS9524506.1"/>
    </source>
</evidence>
<evidence type="ECO:0000256" key="7">
    <source>
        <dbReference type="ARBA" id="ARBA00022898"/>
    </source>
</evidence>
<comment type="similarity">
    <text evidence="2">Belongs to the class-V pyridoxal-phosphate-dependent aminotransferase family. NifS/IscS subfamily.</text>
</comment>
<comment type="catalytic activity">
    <reaction evidence="10">
        <text>(sulfur carrier)-H + L-cysteine = (sulfur carrier)-SH + L-alanine</text>
        <dbReference type="Rhea" id="RHEA:43892"/>
        <dbReference type="Rhea" id="RHEA-COMP:14737"/>
        <dbReference type="Rhea" id="RHEA-COMP:14739"/>
        <dbReference type="ChEBI" id="CHEBI:29917"/>
        <dbReference type="ChEBI" id="CHEBI:35235"/>
        <dbReference type="ChEBI" id="CHEBI:57972"/>
        <dbReference type="ChEBI" id="CHEBI:64428"/>
        <dbReference type="EC" id="2.8.1.7"/>
    </reaction>
</comment>
<dbReference type="Gene3D" id="3.90.1150.10">
    <property type="entry name" value="Aspartate Aminotransferase, domain 1"/>
    <property type="match status" value="1"/>
</dbReference>
<dbReference type="Gene3D" id="1.10.260.50">
    <property type="match status" value="1"/>
</dbReference>
<dbReference type="InterPro" id="IPR000192">
    <property type="entry name" value="Aminotrans_V_dom"/>
</dbReference>
<keyword evidence="9" id="KW-0411">Iron-sulfur</keyword>
<organism evidence="12 13">
    <name type="scientific">Litoribacter ruber</name>
    <dbReference type="NCBI Taxonomy" id="702568"/>
    <lineage>
        <taxon>Bacteria</taxon>
        <taxon>Pseudomonadati</taxon>
        <taxon>Bacteroidota</taxon>
        <taxon>Cytophagia</taxon>
        <taxon>Cytophagales</taxon>
        <taxon>Cyclobacteriaceae</taxon>
        <taxon>Litoribacter</taxon>
    </lineage>
</organism>